<protein>
    <submittedName>
        <fullName evidence="2">Uncharacterized protein</fullName>
    </submittedName>
</protein>
<dbReference type="Proteomes" id="UP000236959">
    <property type="component" value="Unassembled WGS sequence"/>
</dbReference>
<keyword evidence="1" id="KW-0732">Signal</keyword>
<accession>A0A2S3V383</accession>
<sequence length="112" mass="12126">MNANNSKKQLSIAGLAVSSGLFCAALFLTFLSAEAQTRRQPDTTELTCAQTQALIDKFGAINLKSGPYKFDRYVSGRNQCVSAGRVVRTTYVPTQDDSSCPVKICAEQGQQQ</sequence>
<keyword evidence="3" id="KW-1185">Reference proteome</keyword>
<evidence type="ECO:0000256" key="1">
    <source>
        <dbReference type="SAM" id="SignalP"/>
    </source>
</evidence>
<dbReference type="EMBL" id="PPCN01000001">
    <property type="protein sequence ID" value="POF34375.1"/>
    <property type="molecule type" value="Genomic_DNA"/>
</dbReference>
<feature type="chain" id="PRO_5015522078" evidence="1">
    <location>
        <begin position="36"/>
        <end position="112"/>
    </location>
</feature>
<organism evidence="2 3">
    <name type="scientific">Roseibium marinum</name>
    <dbReference type="NCBI Taxonomy" id="281252"/>
    <lineage>
        <taxon>Bacteria</taxon>
        <taxon>Pseudomonadati</taxon>
        <taxon>Pseudomonadota</taxon>
        <taxon>Alphaproteobacteria</taxon>
        <taxon>Hyphomicrobiales</taxon>
        <taxon>Stappiaceae</taxon>
        <taxon>Roseibium</taxon>
    </lineage>
</organism>
<evidence type="ECO:0000313" key="2">
    <source>
        <dbReference type="EMBL" id="POF34375.1"/>
    </source>
</evidence>
<name>A0A2S3V383_9HYPH</name>
<evidence type="ECO:0000313" key="3">
    <source>
        <dbReference type="Proteomes" id="UP000236959"/>
    </source>
</evidence>
<gene>
    <name evidence="2" type="ORF">CLV41_101830</name>
</gene>
<comment type="caution">
    <text evidence="2">The sequence shown here is derived from an EMBL/GenBank/DDBJ whole genome shotgun (WGS) entry which is preliminary data.</text>
</comment>
<dbReference type="AlphaFoldDB" id="A0A2S3V383"/>
<feature type="signal peptide" evidence="1">
    <location>
        <begin position="1"/>
        <end position="35"/>
    </location>
</feature>
<proteinExistence type="predicted"/>
<reference evidence="2 3" key="1">
    <citation type="submission" date="2018-01" db="EMBL/GenBank/DDBJ databases">
        <title>Genomic Encyclopedia of Archaeal and Bacterial Type Strains, Phase II (KMG-II): from individual species to whole genera.</title>
        <authorList>
            <person name="Goeker M."/>
        </authorList>
    </citation>
    <scope>NUCLEOTIDE SEQUENCE [LARGE SCALE GENOMIC DNA]</scope>
    <source>
        <strain evidence="2 3">DSM 17023</strain>
    </source>
</reference>